<accession>A0A0F9J4A6</accession>
<gene>
    <name evidence="1" type="ORF">LCGC14_1868980</name>
</gene>
<evidence type="ECO:0000313" key="1">
    <source>
        <dbReference type="EMBL" id="KKL94012.1"/>
    </source>
</evidence>
<dbReference type="EMBL" id="LAZR01019038">
    <property type="protein sequence ID" value="KKL94012.1"/>
    <property type="molecule type" value="Genomic_DNA"/>
</dbReference>
<organism evidence="1">
    <name type="scientific">marine sediment metagenome</name>
    <dbReference type="NCBI Taxonomy" id="412755"/>
    <lineage>
        <taxon>unclassified sequences</taxon>
        <taxon>metagenomes</taxon>
        <taxon>ecological metagenomes</taxon>
    </lineage>
</organism>
<name>A0A0F9J4A6_9ZZZZ</name>
<feature type="non-terminal residue" evidence="1">
    <location>
        <position position="1"/>
    </location>
</feature>
<dbReference type="AlphaFoldDB" id="A0A0F9J4A6"/>
<sequence length="137" mass="15651">MLSRRTETEAQLMINNSFNSWVNQDFICKLNGCWRVNIVKLVAKKLGYDIVRFKPVSDGSFNMIGRQTLARCLVDRTGNLHDQLKVMPAELIEWFGNSIDDEILNNAIEKYKNKMILDVAGINEKGKLNVSNSETEI</sequence>
<comment type="caution">
    <text evidence="1">The sequence shown here is derived from an EMBL/GenBank/DDBJ whole genome shotgun (WGS) entry which is preliminary data.</text>
</comment>
<protein>
    <submittedName>
        <fullName evidence="1">Uncharacterized protein</fullName>
    </submittedName>
</protein>
<reference evidence="1" key="1">
    <citation type="journal article" date="2015" name="Nature">
        <title>Complex archaea that bridge the gap between prokaryotes and eukaryotes.</title>
        <authorList>
            <person name="Spang A."/>
            <person name="Saw J.H."/>
            <person name="Jorgensen S.L."/>
            <person name="Zaremba-Niedzwiedzka K."/>
            <person name="Martijn J."/>
            <person name="Lind A.E."/>
            <person name="van Eijk R."/>
            <person name="Schleper C."/>
            <person name="Guy L."/>
            <person name="Ettema T.J."/>
        </authorList>
    </citation>
    <scope>NUCLEOTIDE SEQUENCE</scope>
</reference>
<proteinExistence type="predicted"/>